<evidence type="ECO:0000256" key="11">
    <source>
        <dbReference type="ARBA" id="ARBA00023098"/>
    </source>
</evidence>
<evidence type="ECO:0000313" key="15">
    <source>
        <dbReference type="EMBL" id="PZX14983.1"/>
    </source>
</evidence>
<keyword evidence="8 13" id="KW-0547">Nucleotide-binding</keyword>
<dbReference type="PANTHER" id="PTHR42724:SF1">
    <property type="entry name" value="TETRAACYLDISACCHARIDE 4'-KINASE, MITOCHONDRIAL-RELATED"/>
    <property type="match status" value="1"/>
</dbReference>
<keyword evidence="14" id="KW-0812">Transmembrane</keyword>
<keyword evidence="5 13" id="KW-0444">Lipid biosynthesis</keyword>
<evidence type="ECO:0000256" key="6">
    <source>
        <dbReference type="ARBA" id="ARBA00022556"/>
    </source>
</evidence>
<dbReference type="Pfam" id="PF02606">
    <property type="entry name" value="LpxK"/>
    <property type="match status" value="1"/>
</dbReference>
<organism evidence="15 16">
    <name type="scientific">Breznakibacter xylanolyticus</name>
    <dbReference type="NCBI Taxonomy" id="990"/>
    <lineage>
        <taxon>Bacteria</taxon>
        <taxon>Pseudomonadati</taxon>
        <taxon>Bacteroidota</taxon>
        <taxon>Bacteroidia</taxon>
        <taxon>Marinilabiliales</taxon>
        <taxon>Marinilabiliaceae</taxon>
        <taxon>Breznakibacter</taxon>
    </lineage>
</organism>
<keyword evidence="9 13" id="KW-0418">Kinase</keyword>
<evidence type="ECO:0000313" key="16">
    <source>
        <dbReference type="Proteomes" id="UP000249239"/>
    </source>
</evidence>
<dbReference type="RefSeq" id="WP_111446169.1">
    <property type="nucleotide sequence ID" value="NZ_QKZK01000018.1"/>
</dbReference>
<dbReference type="EC" id="2.7.1.130" evidence="3 13"/>
<accession>A0A2W7N5I5</accession>
<dbReference type="PANTHER" id="PTHR42724">
    <property type="entry name" value="TETRAACYLDISACCHARIDE 4'-KINASE"/>
    <property type="match status" value="1"/>
</dbReference>
<keyword evidence="6 13" id="KW-0441">Lipid A biosynthesis</keyword>
<name>A0A2W7N5I5_9BACT</name>
<evidence type="ECO:0000256" key="5">
    <source>
        <dbReference type="ARBA" id="ARBA00022516"/>
    </source>
</evidence>
<comment type="caution">
    <text evidence="15">The sequence shown here is derived from an EMBL/GenBank/DDBJ whole genome shotgun (WGS) entry which is preliminary data.</text>
</comment>
<sequence>MGKSKVSYYQEVSRLLHLVRWLLFPISLIYGIVVRLRNLFFDWGWISSRSFDVPVISLGNITVGGTGKTPHAEYLVRLLQPWYRLTLISRGYRRKTKGVVMATQQSTAHDIGDEPKQMLHKFPGLGVVVAEKRVAGIEWALQQIPSPQVIVMDDAYQHRHVKPGFSVVLMDISRPLWHDAVLPAGDLREPMSGLKRANIIIVTKCLPNLSMDRAQSIVKRLKPAEHQKVFFSAFQYGNPYALFPGAVPFGGGASVLVLTGIARPMPLYQHLNQLGYRVIPCSFGDHHDFSHRDLASVESRFLQLPDGERAIVTTEKDAIRLKEITELSPLLHRSLWVIPIEPYILFGEQEMFNSQILEYVRKNQSHV</sequence>
<gene>
    <name evidence="13" type="primary">lpxK</name>
    <name evidence="15" type="ORF">LX69_02313</name>
</gene>
<evidence type="ECO:0000256" key="13">
    <source>
        <dbReference type="HAMAP-Rule" id="MF_00409"/>
    </source>
</evidence>
<keyword evidence="14" id="KW-0472">Membrane</keyword>
<evidence type="ECO:0000256" key="4">
    <source>
        <dbReference type="ARBA" id="ARBA00016436"/>
    </source>
</evidence>
<dbReference type="UniPathway" id="UPA00359">
    <property type="reaction ID" value="UER00482"/>
</dbReference>
<dbReference type="Proteomes" id="UP000249239">
    <property type="component" value="Unassembled WGS sequence"/>
</dbReference>
<evidence type="ECO:0000256" key="1">
    <source>
        <dbReference type="ARBA" id="ARBA00002274"/>
    </source>
</evidence>
<dbReference type="NCBIfam" id="TIGR00682">
    <property type="entry name" value="lpxK"/>
    <property type="match status" value="1"/>
</dbReference>
<evidence type="ECO:0000256" key="10">
    <source>
        <dbReference type="ARBA" id="ARBA00022840"/>
    </source>
</evidence>
<keyword evidence="14" id="KW-1133">Transmembrane helix</keyword>
<dbReference type="EMBL" id="QKZK01000018">
    <property type="protein sequence ID" value="PZX14983.1"/>
    <property type="molecule type" value="Genomic_DNA"/>
</dbReference>
<keyword evidence="7 13" id="KW-0808">Transferase</keyword>
<protein>
    <recommendedName>
        <fullName evidence="4 13">Tetraacyldisaccharide 4'-kinase</fullName>
        <ecNumber evidence="3 13">2.7.1.130</ecNumber>
    </recommendedName>
    <alternativeName>
        <fullName evidence="12 13">Lipid A 4'-kinase</fullName>
    </alternativeName>
</protein>
<dbReference type="InterPro" id="IPR003758">
    <property type="entry name" value="LpxK"/>
</dbReference>
<evidence type="ECO:0000256" key="12">
    <source>
        <dbReference type="ARBA" id="ARBA00029757"/>
    </source>
</evidence>
<dbReference type="GO" id="GO:0009244">
    <property type="term" value="P:lipopolysaccharide core region biosynthetic process"/>
    <property type="evidence" value="ECO:0007669"/>
    <property type="project" value="TreeGrafter"/>
</dbReference>
<dbReference type="HAMAP" id="MF_00409">
    <property type="entry name" value="LpxK"/>
    <property type="match status" value="1"/>
</dbReference>
<evidence type="ECO:0000256" key="9">
    <source>
        <dbReference type="ARBA" id="ARBA00022777"/>
    </source>
</evidence>
<evidence type="ECO:0000256" key="7">
    <source>
        <dbReference type="ARBA" id="ARBA00022679"/>
    </source>
</evidence>
<comment type="pathway">
    <text evidence="2 13">Glycolipid biosynthesis; lipid IV(A) biosynthesis; lipid IV(A) from (3R)-3-hydroxytetradecanoyl-[acyl-carrier-protein] and UDP-N-acetyl-alpha-D-glucosamine: step 6/6.</text>
</comment>
<evidence type="ECO:0000256" key="2">
    <source>
        <dbReference type="ARBA" id="ARBA00004870"/>
    </source>
</evidence>
<keyword evidence="16" id="KW-1185">Reference proteome</keyword>
<keyword evidence="10 13" id="KW-0067">ATP-binding</keyword>
<dbReference type="GO" id="GO:0005524">
    <property type="term" value="F:ATP binding"/>
    <property type="evidence" value="ECO:0007669"/>
    <property type="project" value="UniProtKB-UniRule"/>
</dbReference>
<comment type="function">
    <text evidence="1 13">Transfers the gamma-phosphate of ATP to the 4'-position of a tetraacyldisaccharide 1-phosphate intermediate (termed DS-1-P) to form tetraacyldisaccharide 1,4'-bis-phosphate (lipid IVA).</text>
</comment>
<dbReference type="InterPro" id="IPR027417">
    <property type="entry name" value="P-loop_NTPase"/>
</dbReference>
<dbReference type="GO" id="GO:0009245">
    <property type="term" value="P:lipid A biosynthetic process"/>
    <property type="evidence" value="ECO:0007669"/>
    <property type="project" value="UniProtKB-UniRule"/>
</dbReference>
<evidence type="ECO:0000256" key="14">
    <source>
        <dbReference type="SAM" id="Phobius"/>
    </source>
</evidence>
<dbReference type="SUPFAM" id="SSF52540">
    <property type="entry name" value="P-loop containing nucleoside triphosphate hydrolases"/>
    <property type="match status" value="1"/>
</dbReference>
<dbReference type="OrthoDB" id="9766423at2"/>
<dbReference type="GO" id="GO:0009029">
    <property type="term" value="F:lipid-A 4'-kinase activity"/>
    <property type="evidence" value="ECO:0007669"/>
    <property type="project" value="UniProtKB-UniRule"/>
</dbReference>
<dbReference type="GO" id="GO:0005886">
    <property type="term" value="C:plasma membrane"/>
    <property type="evidence" value="ECO:0007669"/>
    <property type="project" value="TreeGrafter"/>
</dbReference>
<keyword evidence="11 13" id="KW-0443">Lipid metabolism</keyword>
<dbReference type="AlphaFoldDB" id="A0A2W7N5I5"/>
<proteinExistence type="inferred from homology"/>
<evidence type="ECO:0000256" key="3">
    <source>
        <dbReference type="ARBA" id="ARBA00012071"/>
    </source>
</evidence>
<reference evidence="15 16" key="1">
    <citation type="submission" date="2018-06" db="EMBL/GenBank/DDBJ databases">
        <title>Genomic Encyclopedia of Archaeal and Bacterial Type Strains, Phase II (KMG-II): from individual species to whole genera.</title>
        <authorList>
            <person name="Goeker M."/>
        </authorList>
    </citation>
    <scope>NUCLEOTIDE SEQUENCE [LARGE SCALE GENOMIC DNA]</scope>
    <source>
        <strain evidence="15 16">DSM 6779</strain>
    </source>
</reference>
<evidence type="ECO:0000256" key="8">
    <source>
        <dbReference type="ARBA" id="ARBA00022741"/>
    </source>
</evidence>
<comment type="similarity">
    <text evidence="13">Belongs to the LpxK family.</text>
</comment>
<comment type="catalytic activity">
    <reaction evidence="13">
        <text>a lipid A disaccharide + ATP = a lipid IVA + ADP + H(+)</text>
        <dbReference type="Rhea" id="RHEA:67840"/>
        <dbReference type="ChEBI" id="CHEBI:15378"/>
        <dbReference type="ChEBI" id="CHEBI:30616"/>
        <dbReference type="ChEBI" id="CHEBI:176343"/>
        <dbReference type="ChEBI" id="CHEBI:176425"/>
        <dbReference type="ChEBI" id="CHEBI:456216"/>
        <dbReference type="EC" id="2.7.1.130"/>
    </reaction>
</comment>
<feature type="transmembrane region" description="Helical" evidence="14">
    <location>
        <begin position="21"/>
        <end position="40"/>
    </location>
</feature>
<feature type="binding site" evidence="13">
    <location>
        <begin position="62"/>
        <end position="69"/>
    </location>
    <ligand>
        <name>ATP</name>
        <dbReference type="ChEBI" id="CHEBI:30616"/>
    </ligand>
</feature>